<protein>
    <recommendedName>
        <fullName evidence="2">Fibrinogen C-terminal domain-containing protein</fullName>
    </recommendedName>
</protein>
<feature type="domain" description="Fibrinogen C-terminal" evidence="2">
    <location>
        <begin position="72"/>
        <end position="307"/>
    </location>
</feature>
<dbReference type="InterPro" id="IPR002181">
    <property type="entry name" value="Fibrinogen_a/b/g_C_dom"/>
</dbReference>
<evidence type="ECO:0000256" key="1">
    <source>
        <dbReference type="ARBA" id="ARBA00023157"/>
    </source>
</evidence>
<dbReference type="PROSITE" id="PS51406">
    <property type="entry name" value="FIBRINOGEN_C_2"/>
    <property type="match status" value="1"/>
</dbReference>
<dbReference type="InterPro" id="IPR050373">
    <property type="entry name" value="Fibrinogen_C-term_domain"/>
</dbReference>
<proteinExistence type="predicted"/>
<dbReference type="AlphaFoldDB" id="A0ABD1CIP3"/>
<evidence type="ECO:0000313" key="4">
    <source>
        <dbReference type="Proteomes" id="UP001562425"/>
    </source>
</evidence>
<organism evidence="3 4">
    <name type="scientific">Culex pipiens pipiens</name>
    <name type="common">Northern house mosquito</name>
    <dbReference type="NCBI Taxonomy" id="38569"/>
    <lineage>
        <taxon>Eukaryota</taxon>
        <taxon>Metazoa</taxon>
        <taxon>Ecdysozoa</taxon>
        <taxon>Arthropoda</taxon>
        <taxon>Hexapoda</taxon>
        <taxon>Insecta</taxon>
        <taxon>Pterygota</taxon>
        <taxon>Neoptera</taxon>
        <taxon>Endopterygota</taxon>
        <taxon>Diptera</taxon>
        <taxon>Nematocera</taxon>
        <taxon>Culicoidea</taxon>
        <taxon>Culicidae</taxon>
        <taxon>Culicinae</taxon>
        <taxon>Culicini</taxon>
        <taxon>Culex</taxon>
        <taxon>Culex</taxon>
    </lineage>
</organism>
<name>A0ABD1CIP3_CULPP</name>
<dbReference type="Gene3D" id="3.90.215.10">
    <property type="entry name" value="Gamma Fibrinogen, chain A, domain 1"/>
    <property type="match status" value="1"/>
</dbReference>
<dbReference type="SUPFAM" id="SSF56496">
    <property type="entry name" value="Fibrinogen C-terminal domain-like"/>
    <property type="match status" value="1"/>
</dbReference>
<dbReference type="Pfam" id="PF00147">
    <property type="entry name" value="Fibrinogen_C"/>
    <property type="match status" value="1"/>
</dbReference>
<dbReference type="CDD" id="cd00087">
    <property type="entry name" value="FReD"/>
    <property type="match status" value="1"/>
</dbReference>
<keyword evidence="1" id="KW-1015">Disulfide bond</keyword>
<dbReference type="InterPro" id="IPR036056">
    <property type="entry name" value="Fibrinogen-like_C"/>
</dbReference>
<dbReference type="PANTHER" id="PTHR19143">
    <property type="entry name" value="FIBRINOGEN/TENASCIN/ANGIOPOEITIN"/>
    <property type="match status" value="1"/>
</dbReference>
<comment type="caution">
    <text evidence="3">The sequence shown here is derived from an EMBL/GenBank/DDBJ whole genome shotgun (WGS) entry which is preliminary data.</text>
</comment>
<dbReference type="PROSITE" id="PS00514">
    <property type="entry name" value="FIBRINOGEN_C_1"/>
    <property type="match status" value="1"/>
</dbReference>
<dbReference type="EMBL" id="JBEHCU010011815">
    <property type="protein sequence ID" value="KAL1376256.1"/>
    <property type="molecule type" value="Genomic_DNA"/>
</dbReference>
<sequence length="307" mass="35037">MGLGEDAVSFLELFVHVKELGETVLNNQRSLEGNQQQVNQLMHHHQKQLTDRVDDLQVGVSANVSLVADYSKQILNLQTICANHDKIRQELDRFRPNSTHSLKVDLSSSESKDDTKKATIKSCKSTNSKSSGIFNLLLENDSQRFDGSVNFYRGWSDYRDGFGVIGEEFWLGLEAIHQITKRGTYELMVELEDFSGNYKYARYTEFQLEGEAEKYALKKLGSYSGTADDSLAYHKGMKFSTFDSDNDPHSSNCAKQYKGAWWYQACHYSNLNGEHLNQKSSATINWQKSTSWAEAGLKYTRMMIREK</sequence>
<evidence type="ECO:0000259" key="2">
    <source>
        <dbReference type="PROSITE" id="PS51406"/>
    </source>
</evidence>
<gene>
    <name evidence="3" type="ORF">pipiens_001582</name>
</gene>
<dbReference type="PANTHER" id="PTHR19143:SF327">
    <property type="entry name" value="FI21813P1-RELATED"/>
    <property type="match status" value="1"/>
</dbReference>
<keyword evidence="4" id="KW-1185">Reference proteome</keyword>
<reference evidence="3 4" key="1">
    <citation type="submission" date="2024-05" db="EMBL/GenBank/DDBJ databases">
        <title>Culex pipiens pipiens assembly and annotation.</title>
        <authorList>
            <person name="Alout H."/>
            <person name="Durand T."/>
        </authorList>
    </citation>
    <scope>NUCLEOTIDE SEQUENCE [LARGE SCALE GENOMIC DNA]</scope>
    <source>
        <strain evidence="3">HA-2024</strain>
        <tissue evidence="3">Whole body</tissue>
    </source>
</reference>
<dbReference type="InterPro" id="IPR014716">
    <property type="entry name" value="Fibrinogen_a/b/g_C_1"/>
</dbReference>
<dbReference type="Proteomes" id="UP001562425">
    <property type="component" value="Unassembled WGS sequence"/>
</dbReference>
<dbReference type="InterPro" id="IPR020837">
    <property type="entry name" value="Fibrinogen_CS"/>
</dbReference>
<dbReference type="SMART" id="SM00186">
    <property type="entry name" value="FBG"/>
    <property type="match status" value="1"/>
</dbReference>
<accession>A0ABD1CIP3</accession>
<evidence type="ECO:0000313" key="3">
    <source>
        <dbReference type="EMBL" id="KAL1376256.1"/>
    </source>
</evidence>